<dbReference type="PANTHER" id="PTHR46481:SF10">
    <property type="entry name" value="ZINC FINGER BED DOMAIN-CONTAINING PROTEIN 39"/>
    <property type="match status" value="1"/>
</dbReference>
<keyword evidence="5" id="KW-0539">Nucleus</keyword>
<name>A0AAE1L9X3_9NEOP</name>
<evidence type="ECO:0000256" key="1">
    <source>
        <dbReference type="ARBA" id="ARBA00004123"/>
    </source>
</evidence>
<dbReference type="SUPFAM" id="SSF53098">
    <property type="entry name" value="Ribonuclease H-like"/>
    <property type="match status" value="1"/>
</dbReference>
<feature type="compositionally biased region" description="Basic and acidic residues" evidence="6">
    <location>
        <begin position="10"/>
        <end position="24"/>
    </location>
</feature>
<organism evidence="8 9">
    <name type="scientific">Frankliniella fusca</name>
    <dbReference type="NCBI Taxonomy" id="407009"/>
    <lineage>
        <taxon>Eukaryota</taxon>
        <taxon>Metazoa</taxon>
        <taxon>Ecdysozoa</taxon>
        <taxon>Arthropoda</taxon>
        <taxon>Hexapoda</taxon>
        <taxon>Insecta</taxon>
        <taxon>Pterygota</taxon>
        <taxon>Neoptera</taxon>
        <taxon>Paraneoptera</taxon>
        <taxon>Thysanoptera</taxon>
        <taxon>Terebrantia</taxon>
        <taxon>Thripoidea</taxon>
        <taxon>Thripidae</taxon>
        <taxon>Frankliniella</taxon>
    </lineage>
</organism>
<dbReference type="GO" id="GO:0046983">
    <property type="term" value="F:protein dimerization activity"/>
    <property type="evidence" value="ECO:0007669"/>
    <property type="project" value="InterPro"/>
</dbReference>
<reference evidence="8" key="2">
    <citation type="journal article" date="2023" name="BMC Genomics">
        <title>Pest status, molecular evolution, and epigenetic factors derived from the genome assembly of Frankliniella fusca, a thysanopteran phytovirus vector.</title>
        <authorList>
            <person name="Catto M.A."/>
            <person name="Labadie P.E."/>
            <person name="Jacobson A.L."/>
            <person name="Kennedy G.G."/>
            <person name="Srinivasan R."/>
            <person name="Hunt B.G."/>
        </authorList>
    </citation>
    <scope>NUCLEOTIDE SEQUENCE</scope>
    <source>
        <strain evidence="8">PL_HMW_Pooled</strain>
    </source>
</reference>
<protein>
    <submittedName>
        <fullName evidence="8">Zinc finger BED domain-containing protein 4</fullName>
    </submittedName>
</protein>
<feature type="region of interest" description="Disordered" evidence="6">
    <location>
        <begin position="1"/>
        <end position="26"/>
    </location>
</feature>
<dbReference type="Proteomes" id="UP001219518">
    <property type="component" value="Unassembled WGS sequence"/>
</dbReference>
<evidence type="ECO:0000256" key="6">
    <source>
        <dbReference type="SAM" id="MobiDB-lite"/>
    </source>
</evidence>
<gene>
    <name evidence="8" type="ORF">KUF71_021352</name>
</gene>
<evidence type="ECO:0000259" key="7">
    <source>
        <dbReference type="Pfam" id="PF05699"/>
    </source>
</evidence>
<dbReference type="EMBL" id="JAHWGI010000284">
    <property type="protein sequence ID" value="KAK3911690.1"/>
    <property type="molecule type" value="Genomic_DNA"/>
</dbReference>
<keyword evidence="2" id="KW-0479">Metal-binding</keyword>
<comment type="subcellular location">
    <subcellularLocation>
        <location evidence="1">Nucleus</location>
    </subcellularLocation>
</comment>
<sequence length="678" mass="76727">MFDEDQADGEPPRKRSRGRQEGHSTHPVWEVLIYHKDSNDSHCTISGCTGKVPKKHTYNCMSHLKTHHKEVHDKILQDLESRKDPKPAEKLKPSILNGVKMSGRALQVHCIRLVSQHGLSFKSLDYAALQAILRPMIEAMPASERVTISSRSIPPKICDMASAIRAKIMGELDGKMVSIKVDGCSKNSRYFLGTNVQYILSRKIVIRTLAVEELFISTTAANLKAQICHILKMYRIPIKNVVSFTSDNGANYILACKLMDEDSEDSCCDSPWADAEIELLHDEFHIQSIRCAAHTLELSIGDALKENFEIKPLLDKVRKLANFLKNETNVRQLKENEKSLPTTDVVTRWGSTYDMLASVSKLRTFIEISLNVSNKDRSQYFLDDDEWDALDSTLDDLLPARQATTQLQHKNLTLGDFYAVWMELQMKLEKKKTPLSTSLVKAMTERSRSVNYRDARKGERLSALFHYPSFNAAVFLDPRYFSLLSPEQISDAKAYLCELWARVQKARGVSVEPEPEETVDEPEELDSEDSSLFEQLLASKNKGRFPDGEVAAANKNTIRALLDEYDRTTKPLPRKTDVLEYWEKRRRVSPELHELALIVLAIPATEVSVERLFSSLKFILRPQRFNLQGSNVDHILVLHANSELVEEYANEVMVLEKLPNPERSSSSSSASSCSSGSL</sequence>
<accession>A0AAE1L9X3</accession>
<dbReference type="InterPro" id="IPR012337">
    <property type="entry name" value="RNaseH-like_sf"/>
</dbReference>
<evidence type="ECO:0000256" key="3">
    <source>
        <dbReference type="ARBA" id="ARBA00022771"/>
    </source>
</evidence>
<dbReference type="PANTHER" id="PTHR46481">
    <property type="entry name" value="ZINC FINGER BED DOMAIN-CONTAINING PROTEIN 4"/>
    <property type="match status" value="1"/>
</dbReference>
<feature type="region of interest" description="Disordered" evidence="6">
    <location>
        <begin position="659"/>
        <end position="678"/>
    </location>
</feature>
<comment type="caution">
    <text evidence="8">The sequence shown here is derived from an EMBL/GenBank/DDBJ whole genome shotgun (WGS) entry which is preliminary data.</text>
</comment>
<dbReference type="AlphaFoldDB" id="A0AAE1L9X3"/>
<evidence type="ECO:0000256" key="5">
    <source>
        <dbReference type="ARBA" id="ARBA00023242"/>
    </source>
</evidence>
<feature type="domain" description="HAT C-terminal dimerisation" evidence="7">
    <location>
        <begin position="562"/>
        <end position="641"/>
    </location>
</feature>
<dbReference type="Pfam" id="PF05699">
    <property type="entry name" value="Dimer_Tnp_hAT"/>
    <property type="match status" value="1"/>
</dbReference>
<evidence type="ECO:0000256" key="2">
    <source>
        <dbReference type="ARBA" id="ARBA00022723"/>
    </source>
</evidence>
<dbReference type="InterPro" id="IPR052035">
    <property type="entry name" value="ZnF_BED_domain_contain"/>
</dbReference>
<proteinExistence type="predicted"/>
<keyword evidence="3" id="KW-0863">Zinc-finger</keyword>
<keyword evidence="9" id="KW-1185">Reference proteome</keyword>
<reference evidence="8" key="1">
    <citation type="submission" date="2021-07" db="EMBL/GenBank/DDBJ databases">
        <authorList>
            <person name="Catto M.A."/>
            <person name="Jacobson A."/>
            <person name="Kennedy G."/>
            <person name="Labadie P."/>
            <person name="Hunt B.G."/>
            <person name="Srinivasan R."/>
        </authorList>
    </citation>
    <scope>NUCLEOTIDE SEQUENCE</scope>
    <source>
        <strain evidence="8">PL_HMW_Pooled</strain>
        <tissue evidence="8">Head</tissue>
    </source>
</reference>
<evidence type="ECO:0000313" key="9">
    <source>
        <dbReference type="Proteomes" id="UP001219518"/>
    </source>
</evidence>
<feature type="compositionally biased region" description="Low complexity" evidence="6">
    <location>
        <begin position="664"/>
        <end position="678"/>
    </location>
</feature>
<evidence type="ECO:0000313" key="8">
    <source>
        <dbReference type="EMBL" id="KAK3911690.1"/>
    </source>
</evidence>
<dbReference type="GO" id="GO:0005634">
    <property type="term" value="C:nucleus"/>
    <property type="evidence" value="ECO:0007669"/>
    <property type="project" value="UniProtKB-SubCell"/>
</dbReference>
<evidence type="ECO:0000256" key="4">
    <source>
        <dbReference type="ARBA" id="ARBA00022833"/>
    </source>
</evidence>
<keyword evidence="4" id="KW-0862">Zinc</keyword>
<dbReference type="GO" id="GO:0008270">
    <property type="term" value="F:zinc ion binding"/>
    <property type="evidence" value="ECO:0007669"/>
    <property type="project" value="UniProtKB-KW"/>
</dbReference>
<dbReference type="InterPro" id="IPR008906">
    <property type="entry name" value="HATC_C_dom"/>
</dbReference>